<dbReference type="AlphaFoldDB" id="A0A6C0IU89"/>
<name>A0A6C0IU89_9ZZZZ</name>
<evidence type="ECO:0000313" key="2">
    <source>
        <dbReference type="EMBL" id="QHT95966.1"/>
    </source>
</evidence>
<evidence type="ECO:0000256" key="1">
    <source>
        <dbReference type="SAM" id="MobiDB-lite"/>
    </source>
</evidence>
<feature type="region of interest" description="Disordered" evidence="1">
    <location>
        <begin position="165"/>
        <end position="190"/>
    </location>
</feature>
<accession>A0A6C0IU89</accession>
<protein>
    <submittedName>
        <fullName evidence="2">Uncharacterized protein</fullName>
    </submittedName>
</protein>
<feature type="compositionally biased region" description="Basic and acidic residues" evidence="1">
    <location>
        <begin position="167"/>
        <end position="190"/>
    </location>
</feature>
<sequence length="215" mass="25882">MAQITFQVITNKDDTLSHLLKTFKTFFEPFDTINAQQLIDDSILSGYILSNHIAIDVILKQVKEYKYFNVSIRRLAPLQNFNYEYYSTPTLAGVSPRVPDSEEDPETKLFNDCLYLWTEYLYHYFNTLTKQYEATNWYQLHPVTNDNYDSYYYDGFEFEDQDIQDDNDLHNYDDPEHDEESRQYRKEMDDEEKRYQDWIYSASGPEGPDNDEYYY</sequence>
<dbReference type="EMBL" id="MN740248">
    <property type="protein sequence ID" value="QHT95966.1"/>
    <property type="molecule type" value="Genomic_DNA"/>
</dbReference>
<feature type="region of interest" description="Disordered" evidence="1">
    <location>
        <begin position="196"/>
        <end position="215"/>
    </location>
</feature>
<organism evidence="2">
    <name type="scientific">viral metagenome</name>
    <dbReference type="NCBI Taxonomy" id="1070528"/>
    <lineage>
        <taxon>unclassified sequences</taxon>
        <taxon>metagenomes</taxon>
        <taxon>organismal metagenomes</taxon>
    </lineage>
</organism>
<proteinExistence type="predicted"/>
<reference evidence="2" key="1">
    <citation type="journal article" date="2020" name="Nature">
        <title>Giant virus diversity and host interactions through global metagenomics.</title>
        <authorList>
            <person name="Schulz F."/>
            <person name="Roux S."/>
            <person name="Paez-Espino D."/>
            <person name="Jungbluth S."/>
            <person name="Walsh D.A."/>
            <person name="Denef V.J."/>
            <person name="McMahon K.D."/>
            <person name="Konstantinidis K.T."/>
            <person name="Eloe-Fadrosh E.A."/>
            <person name="Kyrpides N.C."/>
            <person name="Woyke T."/>
        </authorList>
    </citation>
    <scope>NUCLEOTIDE SEQUENCE</scope>
    <source>
        <strain evidence="2">GVMAG-M-3300024301-20</strain>
    </source>
</reference>